<evidence type="ECO:0008006" key="3">
    <source>
        <dbReference type="Google" id="ProtNLM"/>
    </source>
</evidence>
<accession>A0A812TM52</accession>
<evidence type="ECO:0000313" key="1">
    <source>
        <dbReference type="EMBL" id="CAE7528923.1"/>
    </source>
</evidence>
<dbReference type="InterPro" id="IPR019734">
    <property type="entry name" value="TPR_rpt"/>
</dbReference>
<gene>
    <name evidence="1" type="ORF">SNEC2469_LOCUS15179</name>
</gene>
<keyword evidence="2" id="KW-1185">Reference proteome</keyword>
<dbReference type="EMBL" id="CAJNJA010024587">
    <property type="protein sequence ID" value="CAE7528923.1"/>
    <property type="molecule type" value="Genomic_DNA"/>
</dbReference>
<organism evidence="1 2">
    <name type="scientific">Symbiodinium necroappetens</name>
    <dbReference type="NCBI Taxonomy" id="1628268"/>
    <lineage>
        <taxon>Eukaryota</taxon>
        <taxon>Sar</taxon>
        <taxon>Alveolata</taxon>
        <taxon>Dinophyceae</taxon>
        <taxon>Suessiales</taxon>
        <taxon>Symbiodiniaceae</taxon>
        <taxon>Symbiodinium</taxon>
    </lineage>
</organism>
<sequence>MGSCCASAPMADATLSTSGHPKEGDPLLAPSVHYLETGFCEELEAAGFSRASRVCELEQHVVRAKGAQVLCPRDGRLGAAFVDTLTGSDNVGHATHMLSYTWQYTVDSIIGSLSAFCQRKSLIPEQTYVWMCFMGVNQHRIQESRLAGSDVPFEQLAATFGGRVRSIGKVIALMEPWRAPRYCHRAWCVFELHTASEQPDCTLEIVMPPAEAESYARAIFEGSGLQEQWRTLAQTQLQKAQASVTEDRDMILRLVEHSPGFSELNRSVVHKLQSWFADVAHEQIQRQMESTSSAELAKGCLQVAELFRSLGNLDTADGLLQRAADVLQASCESDTSLRAALLGAKGHVARERGDLDEAARLLFEAYDILQEAGSLESVEAAQICTRIGHVKLQSRDLEAAESFFNQALQAHQACNTLSSYDGGALLQSLGHIQRERQDLPGALVSYAQAHRVLCTSEQLDSPQHAALLASIGHIRRLQLDFQGALEFYSESRQVMESIGTFQTAHGAALLVNVGHVRRSQGQLDAALATYKEARLVEWIRMQCSYRWRLMGRFAPRASRAGQLRFLRSQVSAPRSRRPSGAAGSPWRLREGAAPAETLLQRLRNWGHQHSKAIGFGGYVLLTVQWCMDDVLLLRCFGVACASSMAVFLFCQPVPLMVPVRFNLLFIAINAYHIGKILMHRRDLKLDEVEQMLWDAGFSEFLTKVELRELLAQGKRYSAEEGMVVAKAGMPVLQKVIALAKGGIVQMQGGKAIASIAPGDFWGEFQLVERARNTGVKHKVTTVFSKNSIAVEWDAAELNEYLSSKPALKNKLQELFAEGLNWKFDRLLCSCNTDAAERAYVDILRGILCSEHASIGETEMAFLNHVRQVNDIQHDCHLGALAELGYSEKEFADMVRKGQRPWFLRWLKLGRSRSSLMRSQGLQPEPKYKRFEPAFLPVQTPGYWPDLNVHLSGRDESQWSEPAHRSEEVKRRVSNPSFGKLIEEPLSPLGYGLDNRVHVWAC</sequence>
<comment type="caution">
    <text evidence="1">The sequence shown here is derived from an EMBL/GenBank/DDBJ whole genome shotgun (WGS) entry which is preliminary data.</text>
</comment>
<dbReference type="InterPro" id="IPR011990">
    <property type="entry name" value="TPR-like_helical_dom_sf"/>
</dbReference>
<dbReference type="SUPFAM" id="SSF48452">
    <property type="entry name" value="TPR-like"/>
    <property type="match status" value="2"/>
</dbReference>
<dbReference type="InterPro" id="IPR018490">
    <property type="entry name" value="cNMP-bd_dom_sf"/>
</dbReference>
<dbReference type="InterPro" id="IPR014710">
    <property type="entry name" value="RmlC-like_jellyroll"/>
</dbReference>
<dbReference type="Proteomes" id="UP000601435">
    <property type="component" value="Unassembled WGS sequence"/>
</dbReference>
<evidence type="ECO:0000313" key="2">
    <source>
        <dbReference type="Proteomes" id="UP000601435"/>
    </source>
</evidence>
<dbReference type="SMART" id="SM00028">
    <property type="entry name" value="TPR"/>
    <property type="match status" value="6"/>
</dbReference>
<proteinExistence type="predicted"/>
<dbReference type="OrthoDB" id="425611at2759"/>
<protein>
    <recommendedName>
        <fullName evidence="3">Cyclic nucleotide-binding domain-containing protein</fullName>
    </recommendedName>
</protein>
<dbReference type="Gene3D" id="1.25.40.10">
    <property type="entry name" value="Tetratricopeptide repeat domain"/>
    <property type="match status" value="2"/>
</dbReference>
<dbReference type="Pfam" id="PF13181">
    <property type="entry name" value="TPR_8"/>
    <property type="match status" value="1"/>
</dbReference>
<name>A0A812TM52_9DINO</name>
<reference evidence="1" key="1">
    <citation type="submission" date="2021-02" db="EMBL/GenBank/DDBJ databases">
        <authorList>
            <person name="Dougan E. K."/>
            <person name="Rhodes N."/>
            <person name="Thang M."/>
            <person name="Chan C."/>
        </authorList>
    </citation>
    <scope>NUCLEOTIDE SEQUENCE</scope>
</reference>
<dbReference type="SUPFAM" id="SSF51206">
    <property type="entry name" value="cAMP-binding domain-like"/>
    <property type="match status" value="1"/>
</dbReference>
<dbReference type="AlphaFoldDB" id="A0A812TM52"/>
<dbReference type="Gene3D" id="2.60.120.10">
    <property type="entry name" value="Jelly Rolls"/>
    <property type="match status" value="1"/>
</dbReference>